<dbReference type="AlphaFoldDB" id="A0A0E9XRV4"/>
<evidence type="ECO:0000313" key="1">
    <source>
        <dbReference type="EMBL" id="JAI05167.1"/>
    </source>
</evidence>
<protein>
    <submittedName>
        <fullName evidence="1">Uncharacterized protein</fullName>
    </submittedName>
</protein>
<reference evidence="1" key="2">
    <citation type="journal article" date="2015" name="Fish Shellfish Immunol.">
        <title>Early steps in the European eel (Anguilla anguilla)-Vibrio vulnificus interaction in the gills: Role of the RtxA13 toxin.</title>
        <authorList>
            <person name="Callol A."/>
            <person name="Pajuelo D."/>
            <person name="Ebbesson L."/>
            <person name="Teles M."/>
            <person name="MacKenzie S."/>
            <person name="Amaro C."/>
        </authorList>
    </citation>
    <scope>NUCLEOTIDE SEQUENCE</scope>
</reference>
<sequence>MRRTLQIMASMESILVLFSKVIFSRQ</sequence>
<reference evidence="1" key="1">
    <citation type="submission" date="2014-11" db="EMBL/GenBank/DDBJ databases">
        <authorList>
            <person name="Amaro Gonzalez C."/>
        </authorList>
    </citation>
    <scope>NUCLEOTIDE SEQUENCE</scope>
</reference>
<organism evidence="1">
    <name type="scientific">Anguilla anguilla</name>
    <name type="common">European freshwater eel</name>
    <name type="synonym">Muraena anguilla</name>
    <dbReference type="NCBI Taxonomy" id="7936"/>
    <lineage>
        <taxon>Eukaryota</taxon>
        <taxon>Metazoa</taxon>
        <taxon>Chordata</taxon>
        <taxon>Craniata</taxon>
        <taxon>Vertebrata</taxon>
        <taxon>Euteleostomi</taxon>
        <taxon>Actinopterygii</taxon>
        <taxon>Neopterygii</taxon>
        <taxon>Teleostei</taxon>
        <taxon>Anguilliformes</taxon>
        <taxon>Anguillidae</taxon>
        <taxon>Anguilla</taxon>
    </lineage>
</organism>
<proteinExistence type="predicted"/>
<accession>A0A0E9XRV4</accession>
<dbReference type="EMBL" id="GBXM01003411">
    <property type="protein sequence ID" value="JAI05167.1"/>
    <property type="molecule type" value="Transcribed_RNA"/>
</dbReference>
<name>A0A0E9XRV4_ANGAN</name>